<dbReference type="AlphaFoldDB" id="C3J9M0"/>
<feature type="transmembrane region" description="Helical" evidence="10">
    <location>
        <begin position="28"/>
        <end position="45"/>
    </location>
</feature>
<evidence type="ECO:0000313" key="12">
    <source>
        <dbReference type="Proteomes" id="UP000004295"/>
    </source>
</evidence>
<evidence type="ECO:0000256" key="8">
    <source>
        <dbReference type="ARBA" id="ARBA00022989"/>
    </source>
</evidence>
<evidence type="ECO:0000256" key="4">
    <source>
        <dbReference type="ARBA" id="ARBA00017522"/>
    </source>
</evidence>
<name>C3J9M0_POREA</name>
<dbReference type="InterPro" id="IPR006419">
    <property type="entry name" value="NMN_transpt_PnuC"/>
</dbReference>
<dbReference type="eggNOG" id="COG3201">
    <property type="taxonomic scope" value="Bacteria"/>
</dbReference>
<keyword evidence="9 10" id="KW-0472">Membrane</keyword>
<evidence type="ECO:0000256" key="1">
    <source>
        <dbReference type="ARBA" id="ARBA00002672"/>
    </source>
</evidence>
<proteinExistence type="inferred from homology"/>
<organism evidence="11 12">
    <name type="scientific">Porphyromonas endodontalis (strain ATCC 35406 / DSM 24491 / JCM 8526 / CCUG 16442 / BCRC 14492 / NCTC 13058 / HG 370)</name>
    <name type="common">Bacteroides endodontalis</name>
    <dbReference type="NCBI Taxonomy" id="553175"/>
    <lineage>
        <taxon>Bacteria</taxon>
        <taxon>Pseudomonadati</taxon>
        <taxon>Bacteroidota</taxon>
        <taxon>Bacteroidia</taxon>
        <taxon>Bacteroidales</taxon>
        <taxon>Porphyromonadaceae</taxon>
        <taxon>Porphyromonas</taxon>
    </lineage>
</organism>
<comment type="similarity">
    <text evidence="3">Belongs to the nicotinamide ribonucleoside (NR) uptake permease (TC 4.B.1) family.</text>
</comment>
<keyword evidence="6" id="KW-1003">Cell membrane</keyword>
<evidence type="ECO:0000313" key="11">
    <source>
        <dbReference type="EMBL" id="EEN83116.1"/>
    </source>
</evidence>
<feature type="transmembrane region" description="Helical" evidence="10">
    <location>
        <begin position="173"/>
        <end position="190"/>
    </location>
</feature>
<evidence type="ECO:0000256" key="2">
    <source>
        <dbReference type="ARBA" id="ARBA00004651"/>
    </source>
</evidence>
<dbReference type="Proteomes" id="UP000004295">
    <property type="component" value="Unassembled WGS sequence"/>
</dbReference>
<dbReference type="GeneID" id="93365144"/>
<keyword evidence="8 10" id="KW-1133">Transmembrane helix</keyword>
<accession>C3J9M0</accession>
<dbReference type="EMBL" id="ACNN01000014">
    <property type="protein sequence ID" value="EEN83116.1"/>
    <property type="molecule type" value="Genomic_DNA"/>
</dbReference>
<evidence type="ECO:0000256" key="7">
    <source>
        <dbReference type="ARBA" id="ARBA00022692"/>
    </source>
</evidence>
<reference evidence="11 12" key="1">
    <citation type="submission" date="2009-04" db="EMBL/GenBank/DDBJ databases">
        <authorList>
            <person name="Sebastian Y."/>
            <person name="Madupu R."/>
            <person name="Durkin A.S."/>
            <person name="Torralba M."/>
            <person name="Methe B."/>
            <person name="Sutton G.G."/>
            <person name="Strausberg R.L."/>
            <person name="Nelson K.E."/>
        </authorList>
    </citation>
    <scope>NUCLEOTIDE SEQUENCE [LARGE SCALE GENOMIC DNA]</scope>
    <source>
        <strain evidence="12">ATCC 35406 / BCRC 14492 / JCM 8526 / NCTC 13058 / HG 370</strain>
    </source>
</reference>
<keyword evidence="5" id="KW-0813">Transport</keyword>
<dbReference type="GO" id="GO:0034257">
    <property type="term" value="F:nicotinamide riboside transmembrane transporter activity"/>
    <property type="evidence" value="ECO:0007669"/>
    <property type="project" value="InterPro"/>
</dbReference>
<protein>
    <recommendedName>
        <fullName evidence="4">Nicotinamide riboside transporter PnuC</fullName>
    </recommendedName>
</protein>
<evidence type="ECO:0000256" key="3">
    <source>
        <dbReference type="ARBA" id="ARBA00006669"/>
    </source>
</evidence>
<dbReference type="RefSeq" id="WP_004333107.1">
    <property type="nucleotide sequence ID" value="NZ_ACNN01000014.1"/>
</dbReference>
<evidence type="ECO:0000256" key="10">
    <source>
        <dbReference type="SAM" id="Phobius"/>
    </source>
</evidence>
<dbReference type="NCBIfam" id="TIGR01528">
    <property type="entry name" value="NMN_trans_PnuC"/>
    <property type="match status" value="1"/>
</dbReference>
<dbReference type="PANTHER" id="PTHR36122">
    <property type="entry name" value="NICOTINAMIDE RIBOSIDE TRANSPORTER PNUC"/>
    <property type="match status" value="1"/>
</dbReference>
<dbReference type="STRING" id="553175.POREN0001_0771"/>
<feature type="transmembrane region" description="Helical" evidence="10">
    <location>
        <begin position="6"/>
        <end position="21"/>
    </location>
</feature>
<gene>
    <name evidence="11" type="primary">pnuC</name>
    <name evidence="11" type="ORF">POREN0001_0771</name>
</gene>
<comment type="function">
    <text evidence="1">Required for nicotinamide riboside transport across the inner membrane.</text>
</comment>
<evidence type="ECO:0000256" key="9">
    <source>
        <dbReference type="ARBA" id="ARBA00023136"/>
    </source>
</evidence>
<feature type="transmembrane region" description="Helical" evidence="10">
    <location>
        <begin position="96"/>
        <end position="118"/>
    </location>
</feature>
<feature type="transmembrane region" description="Helical" evidence="10">
    <location>
        <begin position="51"/>
        <end position="70"/>
    </location>
</feature>
<keyword evidence="12" id="KW-1185">Reference proteome</keyword>
<comment type="subcellular location">
    <subcellularLocation>
        <location evidence="2">Cell membrane</location>
        <topology evidence="2">Multi-pass membrane protein</topology>
    </subcellularLocation>
</comment>
<keyword evidence="7 10" id="KW-0812">Transmembrane</keyword>
<evidence type="ECO:0000256" key="6">
    <source>
        <dbReference type="ARBA" id="ARBA00022475"/>
    </source>
</evidence>
<comment type="caution">
    <text evidence="11">The sequence shown here is derived from an EMBL/GenBank/DDBJ whole genome shotgun (WGS) entry which is preliminary data.</text>
</comment>
<evidence type="ECO:0000256" key="5">
    <source>
        <dbReference type="ARBA" id="ARBA00022448"/>
    </source>
</evidence>
<sequence>MDYIQIIELVAAALGVLYLVLEVKASMWLWRVGVLLPLFYIYISWQSKVYGNIIVNLYYLITSIWGWWLWARQGKTTEDEGAIRSFVRQQRKNRELTLAALLGGVVALSSALLPLFAYLTDSPYPLLDSIATCCGFVGMWLLAKKFLENWYCWIVSNALYCTLYFLQGFYITAAFFVVYTVLAVVGLIRWSKQAVL</sequence>
<dbReference type="Pfam" id="PF04973">
    <property type="entry name" value="NMN_transporter"/>
    <property type="match status" value="1"/>
</dbReference>
<dbReference type="PANTHER" id="PTHR36122:SF2">
    <property type="entry name" value="NICOTINAMIDE RIBOSIDE TRANSPORTER PNUC"/>
    <property type="match status" value="1"/>
</dbReference>
<dbReference type="GO" id="GO:0005886">
    <property type="term" value="C:plasma membrane"/>
    <property type="evidence" value="ECO:0007669"/>
    <property type="project" value="UniProtKB-SubCell"/>
</dbReference>